<dbReference type="Pfam" id="PF04851">
    <property type="entry name" value="ResIII"/>
    <property type="match status" value="1"/>
</dbReference>
<evidence type="ECO:0000259" key="2">
    <source>
        <dbReference type="PROSITE" id="PS51194"/>
    </source>
</evidence>
<evidence type="ECO:0000313" key="3">
    <source>
        <dbReference type="EMBL" id="QJQ00891.1"/>
    </source>
</evidence>
<feature type="domain" description="Helicase C-terminal" evidence="2">
    <location>
        <begin position="941"/>
        <end position="1110"/>
    </location>
</feature>
<dbReference type="InterPro" id="IPR006935">
    <property type="entry name" value="Helicase/UvrB_N"/>
</dbReference>
<name>A0A6M3ZR90_9BURK</name>
<dbReference type="InterPro" id="IPR049730">
    <property type="entry name" value="SNF2/RAD54-like_C"/>
</dbReference>
<dbReference type="CDD" id="cd18793">
    <property type="entry name" value="SF2_C_SNF"/>
    <property type="match status" value="1"/>
</dbReference>
<dbReference type="AlphaFoldDB" id="A0A6M3ZR90"/>
<dbReference type="PANTHER" id="PTHR10799">
    <property type="entry name" value="SNF2/RAD54 HELICASE FAMILY"/>
    <property type="match status" value="1"/>
</dbReference>
<evidence type="ECO:0000256" key="1">
    <source>
        <dbReference type="ARBA" id="ARBA00022801"/>
    </source>
</evidence>
<proteinExistence type="predicted"/>
<dbReference type="SMART" id="SM00490">
    <property type="entry name" value="HELICc"/>
    <property type="match status" value="1"/>
</dbReference>
<reference evidence="3 4" key="1">
    <citation type="journal article" date="2012" name="J. Bacteriol.">
        <title>Genome sequence of the pathogenic Herbaspirillum seropedicae strain Os34, isolated from rice roots.</title>
        <authorList>
            <person name="Ye W."/>
            <person name="Ye S."/>
            <person name="Liu J."/>
            <person name="Chang S."/>
            <person name="Chen M."/>
            <person name="Zhu B."/>
            <person name="Guo L."/>
            <person name="An Q."/>
        </authorList>
    </citation>
    <scope>NUCLEOTIDE SEQUENCE [LARGE SCALE GENOMIC DNA]</scope>
    <source>
        <strain evidence="3 4">Os34</strain>
    </source>
</reference>
<dbReference type="GO" id="GO:0005524">
    <property type="term" value="F:ATP binding"/>
    <property type="evidence" value="ECO:0007669"/>
    <property type="project" value="InterPro"/>
</dbReference>
<dbReference type="GO" id="GO:0016787">
    <property type="term" value="F:hydrolase activity"/>
    <property type="evidence" value="ECO:0007669"/>
    <property type="project" value="UniProtKB-KW"/>
</dbReference>
<protein>
    <recommendedName>
        <fullName evidence="2">Helicase C-terminal domain-containing protein</fullName>
    </recommendedName>
</protein>
<evidence type="ECO:0000313" key="4">
    <source>
        <dbReference type="Proteomes" id="UP000501648"/>
    </source>
</evidence>
<accession>A0A6M3ZR90</accession>
<dbReference type="GO" id="GO:0004386">
    <property type="term" value="F:helicase activity"/>
    <property type="evidence" value="ECO:0007669"/>
    <property type="project" value="UniProtKB-KW"/>
</dbReference>
<organism evidence="3 4">
    <name type="scientific">Herbaspirillum rubrisubalbicans Os34</name>
    <dbReference type="NCBI Taxonomy" id="1235827"/>
    <lineage>
        <taxon>Bacteria</taxon>
        <taxon>Pseudomonadati</taxon>
        <taxon>Pseudomonadota</taxon>
        <taxon>Betaproteobacteria</taxon>
        <taxon>Burkholderiales</taxon>
        <taxon>Oxalobacteraceae</taxon>
        <taxon>Herbaspirillum</taxon>
    </lineage>
</organism>
<dbReference type="InterPro" id="IPR027417">
    <property type="entry name" value="P-loop_NTPase"/>
</dbReference>
<dbReference type="InterPro" id="IPR001650">
    <property type="entry name" value="Helicase_C-like"/>
</dbReference>
<keyword evidence="1" id="KW-0378">Hydrolase</keyword>
<dbReference type="RefSeq" id="WP_017451094.1">
    <property type="nucleotide sequence ID" value="NZ_CP008956.1"/>
</dbReference>
<dbReference type="Pfam" id="PF00271">
    <property type="entry name" value="Helicase_C"/>
    <property type="match status" value="1"/>
</dbReference>
<dbReference type="SUPFAM" id="SSF52540">
    <property type="entry name" value="P-loop containing nucleoside triphosphate hydrolases"/>
    <property type="match status" value="2"/>
</dbReference>
<dbReference type="Gene3D" id="3.40.50.300">
    <property type="entry name" value="P-loop containing nucleotide triphosphate hydrolases"/>
    <property type="match status" value="2"/>
</dbReference>
<sequence length="1149" mass="129992">MKRCIPFEQIIKANSDRPAVQGDWERQRKTARAIVQRFDNGHDAVLLADEVGMGKTYVALAVMADYLLQSDRNDRKVLLVTPPSHVLKHKWIEEVRSFSEKYVNGAPNDRKGMRPLSVGSYWELFRNLHNYEDQRRLRVDESTLHPFLYLLFGWAKSRGLLGKQPRLWPVVSEFDVHGNANLRFGSQYSQAAIWEFLEAKRVTSEAWLLAQFDQLKTNDYQTWPLANLFKEFAAQQDRFEPNVYVINMSSLGAPRIDELENKLFSQFVLGFLLSGMHMQNKLALVRALEAANILKQHVRYAPWEDYLKSVLCSSDENMYGLRDITRRVVQRNDVSQDWRSLRAQLLSGDFGRAREFFNKLRNLVFQEKLAEAHIGLAVIDEVHNWKGGKHNAQTFQAHYAPVIRSKLIMSATPFQVEEGEMGRVFNFVVRPGGKSAEVLARAFGTDGGLMRTCLHASNQFAHAWKALSMQSSCPQLVALLNAQKEEDIRATAQKIIGDGSEQDTVLNFAMTLLAYRDTIETLQQTLRDIVIRHTKPRVKRDFRIGGHFHHGHPDGRPRPAMYPSEGYANEDAAMVNFIGMRLGQLVEREMGGKGKANARLLGGMSSSTRAYLKGASARMTTESSQRRYQAMFAEVLNNTVHPKVEATVMRAFDNFLHGNKTLIFCERVDTLDEIEAALTQKINAYHESLGAEGAAMARRSLMRRFELVDNLWWISLGDAAGATEVFARELVGQREHAAHFVQHILGQAGMKPDAKRIIRLLDLYLLAQSVSQAPPVVARWPNALQMFAGIHHVLTQGDSLARAGLIQAYVNGSGQIDDDRDDDPDQEEDDSSIEAIRVLDRQYRDRQNLWCAEPRPGFHQALWDLLDSEAGRLLETKQAELPLQAFSRIVLQLMTGLKRVALREDLIGRYEAIVGHRSNFERINAGLATMVLGHGETMLARTQRFIEGLVSEDGSISPADQRDSKRRSMWRGILQKSVKHVDILSGSVSNDKRVRLCASFNSPLLPDILVCSAIGSEGIDLHRHCANIIHHDMPWNPAKLEQRIGRLDRVNSLADPKKNIHVRIGIPFLANDYEKYQYDKVFSRAQKFEVLLGRPDFGSSEIDEEVYDDGAVSGTVREINDTADNSDEGSMVPLPESMIQFLKVDFTVA</sequence>
<dbReference type="GO" id="GO:0003677">
    <property type="term" value="F:DNA binding"/>
    <property type="evidence" value="ECO:0007669"/>
    <property type="project" value="InterPro"/>
</dbReference>
<dbReference type="EMBL" id="CP008956">
    <property type="protein sequence ID" value="QJQ00891.1"/>
    <property type="molecule type" value="Genomic_DNA"/>
</dbReference>
<dbReference type="PROSITE" id="PS51194">
    <property type="entry name" value="HELICASE_CTER"/>
    <property type="match status" value="1"/>
</dbReference>
<dbReference type="Proteomes" id="UP000501648">
    <property type="component" value="Chromosome"/>
</dbReference>
<gene>
    <name evidence="3" type="ORF">C798_11800</name>
</gene>